<dbReference type="Gene3D" id="3.40.190.290">
    <property type="match status" value="1"/>
</dbReference>
<accession>A0A2N4TRT4</accession>
<keyword evidence="4" id="KW-0804">Transcription</keyword>
<dbReference type="CDD" id="cd08471">
    <property type="entry name" value="PBP2_CrgA_like_2"/>
    <property type="match status" value="1"/>
</dbReference>
<gene>
    <name evidence="6" type="ORF">C0Q88_10365</name>
</gene>
<name>A0A2N4TRT4_RALPI</name>
<reference evidence="6 7" key="1">
    <citation type="submission" date="2017-12" db="EMBL/GenBank/DDBJ databases">
        <title>Draft genome sequence of Ralstonia pickettii 52.</title>
        <authorList>
            <person name="Zheng B."/>
        </authorList>
    </citation>
    <scope>NUCLEOTIDE SEQUENCE [LARGE SCALE GENOMIC DNA]</scope>
    <source>
        <strain evidence="6 7">52</strain>
    </source>
</reference>
<sequence>MDRLEAMQVLLSVADAGSFSAAARHLGMPLTTVSRKISELESHLATRLLIRTTRQLSLTEAGASYVAACRKILGEIDEAERAATGEYATPRGELSVTAPVVFGRLHVTPLIAEFLAVYPQIDVRLSLVDRSIHLLEEHVDAAVRIGSLPDSSMVAARVGEVRRVVCASPAYLDAHGVPATPARLKSHTCVTFNALDAAQMWTFPSRTTKATNVEVHSRLVVNTAEAAIAAAAAGVGLTRVLSYQVADAVSQGLLRIVLRRFEPPPLPVHVMHAGQKPLPIKLRAFLDFLVPRLRQRCTGI</sequence>
<dbReference type="SUPFAM" id="SSF53850">
    <property type="entry name" value="Periplasmic binding protein-like II"/>
    <property type="match status" value="1"/>
</dbReference>
<evidence type="ECO:0000313" key="6">
    <source>
        <dbReference type="EMBL" id="PLC42371.1"/>
    </source>
</evidence>
<comment type="caution">
    <text evidence="6">The sequence shown here is derived from an EMBL/GenBank/DDBJ whole genome shotgun (WGS) entry which is preliminary data.</text>
</comment>
<dbReference type="InterPro" id="IPR000847">
    <property type="entry name" value="LysR_HTH_N"/>
</dbReference>
<dbReference type="GO" id="GO:0043565">
    <property type="term" value="F:sequence-specific DNA binding"/>
    <property type="evidence" value="ECO:0007669"/>
    <property type="project" value="TreeGrafter"/>
</dbReference>
<dbReference type="PROSITE" id="PS50931">
    <property type="entry name" value="HTH_LYSR"/>
    <property type="match status" value="1"/>
</dbReference>
<dbReference type="PANTHER" id="PTHR30537:SF5">
    <property type="entry name" value="HTH-TYPE TRANSCRIPTIONAL ACTIVATOR TTDR-RELATED"/>
    <property type="match status" value="1"/>
</dbReference>
<feature type="domain" description="HTH lysR-type" evidence="5">
    <location>
        <begin position="1"/>
        <end position="59"/>
    </location>
</feature>
<dbReference type="GO" id="GO:0003700">
    <property type="term" value="F:DNA-binding transcription factor activity"/>
    <property type="evidence" value="ECO:0007669"/>
    <property type="project" value="InterPro"/>
</dbReference>
<evidence type="ECO:0000256" key="1">
    <source>
        <dbReference type="ARBA" id="ARBA00009437"/>
    </source>
</evidence>
<evidence type="ECO:0000259" key="5">
    <source>
        <dbReference type="PROSITE" id="PS50931"/>
    </source>
</evidence>
<evidence type="ECO:0000256" key="3">
    <source>
        <dbReference type="ARBA" id="ARBA00023125"/>
    </source>
</evidence>
<dbReference type="SUPFAM" id="SSF46785">
    <property type="entry name" value="Winged helix' DNA-binding domain"/>
    <property type="match status" value="1"/>
</dbReference>
<dbReference type="InterPro" id="IPR058163">
    <property type="entry name" value="LysR-type_TF_proteobact-type"/>
</dbReference>
<dbReference type="InterPro" id="IPR005119">
    <property type="entry name" value="LysR_subst-bd"/>
</dbReference>
<organism evidence="6 7">
    <name type="scientific">Ralstonia pickettii</name>
    <name type="common">Burkholderia pickettii</name>
    <dbReference type="NCBI Taxonomy" id="329"/>
    <lineage>
        <taxon>Bacteria</taxon>
        <taxon>Pseudomonadati</taxon>
        <taxon>Pseudomonadota</taxon>
        <taxon>Betaproteobacteria</taxon>
        <taxon>Burkholderiales</taxon>
        <taxon>Burkholderiaceae</taxon>
        <taxon>Ralstonia</taxon>
    </lineage>
</organism>
<dbReference type="Pfam" id="PF00126">
    <property type="entry name" value="HTH_1"/>
    <property type="match status" value="1"/>
</dbReference>
<dbReference type="EMBL" id="PKQE01000002">
    <property type="protein sequence ID" value="PLC42371.1"/>
    <property type="molecule type" value="Genomic_DNA"/>
</dbReference>
<dbReference type="GO" id="GO:0006351">
    <property type="term" value="P:DNA-templated transcription"/>
    <property type="evidence" value="ECO:0007669"/>
    <property type="project" value="TreeGrafter"/>
</dbReference>
<dbReference type="Proteomes" id="UP000234456">
    <property type="component" value="Unassembled WGS sequence"/>
</dbReference>
<dbReference type="FunFam" id="1.10.10.10:FF:000001">
    <property type="entry name" value="LysR family transcriptional regulator"/>
    <property type="match status" value="1"/>
</dbReference>
<dbReference type="OrthoDB" id="9786526at2"/>
<dbReference type="Gene3D" id="1.10.10.10">
    <property type="entry name" value="Winged helix-like DNA-binding domain superfamily/Winged helix DNA-binding domain"/>
    <property type="match status" value="1"/>
</dbReference>
<evidence type="ECO:0000256" key="4">
    <source>
        <dbReference type="ARBA" id="ARBA00023163"/>
    </source>
</evidence>
<protein>
    <submittedName>
        <fullName evidence="6">LysR family transcriptional regulator</fullName>
    </submittedName>
</protein>
<evidence type="ECO:0000313" key="7">
    <source>
        <dbReference type="Proteomes" id="UP000234456"/>
    </source>
</evidence>
<keyword evidence="2" id="KW-0805">Transcription regulation</keyword>
<dbReference type="InterPro" id="IPR036388">
    <property type="entry name" value="WH-like_DNA-bd_sf"/>
</dbReference>
<dbReference type="PANTHER" id="PTHR30537">
    <property type="entry name" value="HTH-TYPE TRANSCRIPTIONAL REGULATOR"/>
    <property type="match status" value="1"/>
</dbReference>
<dbReference type="Pfam" id="PF03466">
    <property type="entry name" value="LysR_substrate"/>
    <property type="match status" value="1"/>
</dbReference>
<proteinExistence type="inferred from homology"/>
<dbReference type="InterPro" id="IPR036390">
    <property type="entry name" value="WH_DNA-bd_sf"/>
</dbReference>
<dbReference type="AlphaFoldDB" id="A0A2N4TRT4"/>
<comment type="similarity">
    <text evidence="1">Belongs to the LysR transcriptional regulatory family.</text>
</comment>
<dbReference type="RefSeq" id="WP_102065471.1">
    <property type="nucleotide sequence ID" value="NZ_PKQE01000002.1"/>
</dbReference>
<keyword evidence="3" id="KW-0238">DNA-binding</keyword>
<evidence type="ECO:0000256" key="2">
    <source>
        <dbReference type="ARBA" id="ARBA00023015"/>
    </source>
</evidence>